<dbReference type="Proteomes" id="UP001189143">
    <property type="component" value="Unassembled WGS sequence"/>
</dbReference>
<feature type="transmembrane region" description="Helical" evidence="5">
    <location>
        <begin position="309"/>
        <end position="331"/>
    </location>
</feature>
<keyword evidence="2 5" id="KW-0812">Transmembrane</keyword>
<dbReference type="PROSITE" id="PS50801">
    <property type="entry name" value="STAS"/>
    <property type="match status" value="1"/>
</dbReference>
<evidence type="ECO:0000256" key="3">
    <source>
        <dbReference type="ARBA" id="ARBA00022989"/>
    </source>
</evidence>
<dbReference type="PANTHER" id="PTHR11814">
    <property type="entry name" value="SULFATE TRANSPORTER"/>
    <property type="match status" value="1"/>
</dbReference>
<dbReference type="InterPro" id="IPR011547">
    <property type="entry name" value="SLC26A/SulP_dom"/>
</dbReference>
<evidence type="ECO:0000313" key="7">
    <source>
        <dbReference type="EMBL" id="CAI3538560.1"/>
    </source>
</evidence>
<evidence type="ECO:0000256" key="2">
    <source>
        <dbReference type="ARBA" id="ARBA00022692"/>
    </source>
</evidence>
<dbReference type="Pfam" id="PF00916">
    <property type="entry name" value="Sulfate_transp"/>
    <property type="match status" value="1"/>
</dbReference>
<feature type="domain" description="STAS" evidence="6">
    <location>
        <begin position="463"/>
        <end position="562"/>
    </location>
</feature>
<feature type="transmembrane region" description="Helical" evidence="5">
    <location>
        <begin position="44"/>
        <end position="67"/>
    </location>
</feature>
<dbReference type="AlphaFoldDB" id="A0AAD1YA53"/>
<keyword evidence="4 5" id="KW-0472">Membrane</keyword>
<evidence type="ECO:0000313" key="8">
    <source>
        <dbReference type="Proteomes" id="UP001189143"/>
    </source>
</evidence>
<dbReference type="InterPro" id="IPR036513">
    <property type="entry name" value="STAS_dom_sf"/>
</dbReference>
<comment type="caution">
    <text evidence="7">The sequence shown here is derived from an EMBL/GenBank/DDBJ whole genome shotgun (WGS) entry which is preliminary data.</text>
</comment>
<feature type="transmembrane region" description="Helical" evidence="5">
    <location>
        <begin position="116"/>
        <end position="135"/>
    </location>
</feature>
<feature type="transmembrane region" description="Helical" evidence="5">
    <location>
        <begin position="268"/>
        <end position="289"/>
    </location>
</feature>
<dbReference type="GO" id="GO:0055085">
    <property type="term" value="P:transmembrane transport"/>
    <property type="evidence" value="ECO:0007669"/>
    <property type="project" value="InterPro"/>
</dbReference>
<feature type="transmembrane region" description="Helical" evidence="5">
    <location>
        <begin position="398"/>
        <end position="428"/>
    </location>
</feature>
<evidence type="ECO:0000256" key="1">
    <source>
        <dbReference type="ARBA" id="ARBA00004141"/>
    </source>
</evidence>
<comment type="subcellular location">
    <subcellularLocation>
        <location evidence="1">Membrane</location>
        <topology evidence="1">Multi-pass membrane protein</topology>
    </subcellularLocation>
</comment>
<name>A0AAD1YA53_9CLOT</name>
<sequence>MTDYVKKSNIIGYKFKGCDKTMMPKLFTMFKNKEITKNQVAKDIIAGIIVAVIALPLSIALAISSGVSPEKGLITAIFAGFLISFLGGSKVQIGGPTAAFVTIIYSIIAEHGLDGLITAVIMAGIILVIMGLLRFGSLIRYVPKTITVGFTAGIAVTLFSGQLKDLLGLRIDNVPAEFIPKWESYFANMNTLNIYSLAIGIGCIVIIALWPKVNKVIPGSMIALIASTLLVQVLHLPVDTIGSRFTEISSAIPIPALPSFSIATINKLFAPAITIAILGALESLLSAVVADEMIDDTHDSNMELVAQGIANITSGLFGGIPATGAIARTAANIKSGGKSPISGMVHAITLLFTMLLLMPLAKMIPMTTLSAILIVVAYNMSGWRTFKELLRAPKSDIIVLLVTFGCTVIFDLVVAIGFGMIMTMALFMKRVTDTTEIRDLVYEKVFEGDITEMLEDAAGKINIYQVNGPIFFGVVQDFIHKTKELNQSMEVLILDMRHTHAIDASAVDAINKLLAQCSKLNIKLYLTHVNEQPARVLKRMGFTDRLGEENIYETKTKAIVDAYEYVQKLIA</sequence>
<accession>A0AAD1YA53</accession>
<dbReference type="CDD" id="cd07042">
    <property type="entry name" value="STAS_SulP_like_sulfate_transporter"/>
    <property type="match status" value="1"/>
</dbReference>
<dbReference type="EMBL" id="CAMTCP010000007">
    <property type="protein sequence ID" value="CAI3538560.1"/>
    <property type="molecule type" value="Genomic_DNA"/>
</dbReference>
<dbReference type="SUPFAM" id="SSF52091">
    <property type="entry name" value="SpoIIaa-like"/>
    <property type="match status" value="1"/>
</dbReference>
<dbReference type="NCBIfam" id="TIGR00815">
    <property type="entry name" value="sulP"/>
    <property type="match status" value="1"/>
</dbReference>
<dbReference type="Gene3D" id="3.30.750.24">
    <property type="entry name" value="STAS domain"/>
    <property type="match status" value="1"/>
</dbReference>
<evidence type="ECO:0000259" key="6">
    <source>
        <dbReference type="PROSITE" id="PS50801"/>
    </source>
</evidence>
<feature type="transmembrane region" description="Helical" evidence="5">
    <location>
        <begin position="192"/>
        <end position="210"/>
    </location>
</feature>
<reference evidence="7" key="1">
    <citation type="submission" date="2022-10" db="EMBL/GenBank/DDBJ databases">
        <authorList>
            <person name="Aires J."/>
            <person name="Mesa V."/>
        </authorList>
    </citation>
    <scope>NUCLEOTIDE SEQUENCE</scope>
    <source>
        <strain evidence="7">Clostridium neonatale JD116</strain>
    </source>
</reference>
<gene>
    <name evidence="7" type="ORF">CNEO2_1060005</name>
</gene>
<organism evidence="7 8">
    <name type="scientific">Clostridium neonatale</name>
    <dbReference type="NCBI Taxonomy" id="137838"/>
    <lineage>
        <taxon>Bacteria</taxon>
        <taxon>Bacillati</taxon>
        <taxon>Bacillota</taxon>
        <taxon>Clostridia</taxon>
        <taxon>Eubacteriales</taxon>
        <taxon>Clostridiaceae</taxon>
        <taxon>Clostridium</taxon>
    </lineage>
</organism>
<protein>
    <submittedName>
        <fullName evidence="7">Sulfate transporter</fullName>
    </submittedName>
</protein>
<dbReference type="GO" id="GO:0016020">
    <property type="term" value="C:membrane"/>
    <property type="evidence" value="ECO:0007669"/>
    <property type="project" value="UniProtKB-SubCell"/>
</dbReference>
<feature type="transmembrane region" description="Helical" evidence="5">
    <location>
        <begin position="343"/>
        <end position="361"/>
    </location>
</feature>
<evidence type="ECO:0000256" key="4">
    <source>
        <dbReference type="ARBA" id="ARBA00023136"/>
    </source>
</evidence>
<dbReference type="Pfam" id="PF01740">
    <property type="entry name" value="STAS"/>
    <property type="match status" value="1"/>
</dbReference>
<feature type="transmembrane region" description="Helical" evidence="5">
    <location>
        <begin position="73"/>
        <end position="104"/>
    </location>
</feature>
<dbReference type="InterPro" id="IPR001902">
    <property type="entry name" value="SLC26A/SulP_fam"/>
</dbReference>
<dbReference type="InterPro" id="IPR002645">
    <property type="entry name" value="STAS_dom"/>
</dbReference>
<feature type="transmembrane region" description="Helical" evidence="5">
    <location>
        <begin position="216"/>
        <end position="236"/>
    </location>
</feature>
<keyword evidence="3 5" id="KW-1133">Transmembrane helix</keyword>
<feature type="transmembrane region" description="Helical" evidence="5">
    <location>
        <begin position="367"/>
        <end position="386"/>
    </location>
</feature>
<proteinExistence type="predicted"/>
<evidence type="ECO:0000256" key="5">
    <source>
        <dbReference type="SAM" id="Phobius"/>
    </source>
</evidence>